<dbReference type="Pfam" id="PF23191">
    <property type="entry name" value="WHD_MCM3_C"/>
    <property type="match status" value="1"/>
</dbReference>
<evidence type="ECO:0000313" key="2">
    <source>
        <dbReference type="EMBL" id="CDW58624.1"/>
    </source>
</evidence>
<organism evidence="2 3">
    <name type="scientific">Trichuris trichiura</name>
    <name type="common">Whipworm</name>
    <name type="synonym">Trichocephalus trichiurus</name>
    <dbReference type="NCBI Taxonomy" id="36087"/>
    <lineage>
        <taxon>Eukaryota</taxon>
        <taxon>Metazoa</taxon>
        <taxon>Ecdysozoa</taxon>
        <taxon>Nematoda</taxon>
        <taxon>Enoplea</taxon>
        <taxon>Dorylaimia</taxon>
        <taxon>Trichinellida</taxon>
        <taxon>Trichuridae</taxon>
        <taxon>Trichuris</taxon>
    </lineage>
</organism>
<dbReference type="AlphaFoldDB" id="A0A077ZFL3"/>
<feature type="domain" description="MCM3-like winged helix" evidence="1">
    <location>
        <begin position="36"/>
        <end position="107"/>
    </location>
</feature>
<name>A0A077ZFL3_TRITR</name>
<dbReference type="EMBL" id="HG806382">
    <property type="protein sequence ID" value="CDW58624.1"/>
    <property type="molecule type" value="Genomic_DNA"/>
</dbReference>
<dbReference type="Proteomes" id="UP000030665">
    <property type="component" value="Unassembled WGS sequence"/>
</dbReference>
<reference evidence="2" key="2">
    <citation type="submission" date="2014-03" db="EMBL/GenBank/DDBJ databases">
        <title>The whipworm genome and dual-species transcriptomics of an intimate host-pathogen interaction.</title>
        <authorList>
            <person name="Foth B.J."/>
            <person name="Tsai I.J."/>
            <person name="Reid A.J."/>
            <person name="Bancroft A.J."/>
            <person name="Nichol S."/>
            <person name="Tracey A."/>
            <person name="Holroyd N."/>
            <person name="Cotton J.A."/>
            <person name="Stanley E.J."/>
            <person name="Zarowiecki M."/>
            <person name="Liu J.Z."/>
            <person name="Huckvale T."/>
            <person name="Cooper P.J."/>
            <person name="Grencis R.K."/>
            <person name="Berriman M."/>
        </authorList>
    </citation>
    <scope>NUCLEOTIDE SEQUENCE [LARGE SCALE GENOMIC DNA]</scope>
</reference>
<reference evidence="2" key="1">
    <citation type="submission" date="2014-01" db="EMBL/GenBank/DDBJ databases">
        <authorList>
            <person name="Aslett M."/>
        </authorList>
    </citation>
    <scope>NUCLEOTIDE SEQUENCE</scope>
</reference>
<evidence type="ECO:0000259" key="1">
    <source>
        <dbReference type="Pfam" id="PF23191"/>
    </source>
</evidence>
<keyword evidence="3" id="KW-1185">Reference proteome</keyword>
<sequence>MPSLRSSLRRIKGRTPIVGGDSVAQEEEEEDTVSPAISCDRFTVFRRQVRSVFNLKHTTSLSVEEFISSLQEGAGASSFSEGEIRAGLEKMEDENAIMVAEDTILLV</sequence>
<dbReference type="InterPro" id="IPR056575">
    <property type="entry name" value="WH_MCM3_C"/>
</dbReference>
<protein>
    <submittedName>
        <fullName evidence="2">DNA replication licensing factor MCM3</fullName>
    </submittedName>
</protein>
<proteinExistence type="predicted"/>
<dbReference type="STRING" id="36087.A0A077ZFL3"/>
<gene>
    <name evidence="2" type="ORF">TTRE_0000694801</name>
</gene>
<evidence type="ECO:0000313" key="3">
    <source>
        <dbReference type="Proteomes" id="UP000030665"/>
    </source>
</evidence>
<dbReference type="OrthoDB" id="1882346at2759"/>
<accession>A0A077ZFL3</accession>